<dbReference type="SUPFAM" id="SSF56317">
    <property type="entry name" value="Carbon-nitrogen hydrolase"/>
    <property type="match status" value="1"/>
</dbReference>
<dbReference type="AlphaFoldDB" id="A0A1C2IVJ6"/>
<accession>A0A1C2IVJ6</accession>
<dbReference type="EMBL" id="LWSA01000342">
    <property type="protein sequence ID" value="OCX67661.1"/>
    <property type="molecule type" value="Genomic_DNA"/>
</dbReference>
<evidence type="ECO:0000313" key="2">
    <source>
        <dbReference type="EMBL" id="OCX67661.1"/>
    </source>
</evidence>
<evidence type="ECO:0000256" key="1">
    <source>
        <dbReference type="SAM" id="MobiDB-lite"/>
    </source>
</evidence>
<evidence type="ECO:0000313" key="3">
    <source>
        <dbReference type="Proteomes" id="UP000094893"/>
    </source>
</evidence>
<protein>
    <recommendedName>
        <fullName evidence="4">CN hydrolase domain-containing protein</fullName>
    </recommendedName>
</protein>
<reference evidence="2 3" key="1">
    <citation type="journal article" date="2016" name="Int. J. Mol. Sci.">
        <title>Comparative genomics of the extreme acidophile Acidithiobacillus thiooxidans reveals intraspecific divergence and niche adaptation.</title>
        <authorList>
            <person name="Zhang X."/>
            <person name="Feng X."/>
            <person name="Tao J."/>
            <person name="Ma L."/>
            <person name="Xiao Y."/>
            <person name="Liang Y."/>
            <person name="Liu X."/>
            <person name="Yin H."/>
        </authorList>
    </citation>
    <scope>NUCLEOTIDE SEQUENCE [LARGE SCALE GENOMIC DNA]</scope>
    <source>
        <strain evidence="2 3">A02</strain>
    </source>
</reference>
<gene>
    <name evidence="2" type="ORF">A6P07_19610</name>
</gene>
<comment type="caution">
    <text evidence="2">The sequence shown here is derived from an EMBL/GenBank/DDBJ whole genome shotgun (WGS) entry which is preliminary data.</text>
</comment>
<sequence length="215" mass="23967">MGINTDAGLVPENPLAVIERNGRLIRDVIRKGPGVRIVVLPETVAGYWWTGTAAQFRNSVPHGQLWLIGASVWETDGRRWDALVPISDDGFSSHLPLLRAAFPVPVSMWHPWQSKGYSAAWWERSKTVAGKTVFANICYDQLLPWVWLEALIQKTDIILAVSNVWWAKGTSIQRIEQETSEAWGRLMATPLVLLSTDEISPPPPPLSPDGRRAVN</sequence>
<proteinExistence type="predicted"/>
<name>A0A1C2IVJ6_ACITH</name>
<evidence type="ECO:0008006" key="4">
    <source>
        <dbReference type="Google" id="ProtNLM"/>
    </source>
</evidence>
<dbReference type="Proteomes" id="UP000094893">
    <property type="component" value="Unassembled WGS sequence"/>
</dbReference>
<organism evidence="2 3">
    <name type="scientific">Acidithiobacillus thiooxidans</name>
    <name type="common">Thiobacillus thiooxidans</name>
    <dbReference type="NCBI Taxonomy" id="930"/>
    <lineage>
        <taxon>Bacteria</taxon>
        <taxon>Pseudomonadati</taxon>
        <taxon>Pseudomonadota</taxon>
        <taxon>Acidithiobacillia</taxon>
        <taxon>Acidithiobacillales</taxon>
        <taxon>Acidithiobacillaceae</taxon>
        <taxon>Acidithiobacillus</taxon>
    </lineage>
</organism>
<dbReference type="InterPro" id="IPR036526">
    <property type="entry name" value="C-N_Hydrolase_sf"/>
</dbReference>
<feature type="region of interest" description="Disordered" evidence="1">
    <location>
        <begin position="196"/>
        <end position="215"/>
    </location>
</feature>
<dbReference type="Gene3D" id="3.60.110.10">
    <property type="entry name" value="Carbon-nitrogen hydrolase"/>
    <property type="match status" value="1"/>
</dbReference>